<dbReference type="RefSeq" id="WP_379690419.1">
    <property type="nucleotide sequence ID" value="NZ_JBHMEX010000023.1"/>
</dbReference>
<proteinExistence type="predicted"/>
<reference evidence="1 2" key="1">
    <citation type="submission" date="2024-09" db="EMBL/GenBank/DDBJ databases">
        <authorList>
            <person name="Sun Q."/>
            <person name="Mori K."/>
        </authorList>
    </citation>
    <scope>NUCLEOTIDE SEQUENCE [LARGE SCALE GENOMIC DNA]</scope>
    <source>
        <strain evidence="1 2">CECT 7908</strain>
    </source>
</reference>
<organism evidence="1 2">
    <name type="scientific">Flavobacterium branchiarum</name>
    <dbReference type="NCBI Taxonomy" id="1114870"/>
    <lineage>
        <taxon>Bacteria</taxon>
        <taxon>Pseudomonadati</taxon>
        <taxon>Bacteroidota</taxon>
        <taxon>Flavobacteriia</taxon>
        <taxon>Flavobacteriales</taxon>
        <taxon>Flavobacteriaceae</taxon>
        <taxon>Flavobacterium</taxon>
    </lineage>
</organism>
<keyword evidence="2" id="KW-1185">Reference proteome</keyword>
<dbReference type="Proteomes" id="UP001589589">
    <property type="component" value="Unassembled WGS sequence"/>
</dbReference>
<comment type="caution">
    <text evidence="1">The sequence shown here is derived from an EMBL/GenBank/DDBJ whole genome shotgun (WGS) entry which is preliminary data.</text>
</comment>
<evidence type="ECO:0000313" key="2">
    <source>
        <dbReference type="Proteomes" id="UP001589589"/>
    </source>
</evidence>
<name>A0ABV5FKH3_9FLAO</name>
<protein>
    <submittedName>
        <fullName evidence="1">Uncharacterized protein</fullName>
    </submittedName>
</protein>
<gene>
    <name evidence="1" type="ORF">ACFFUQ_06415</name>
</gene>
<sequence>MKTVIKKLNITQDQYESMIWNFYNNWCESVSITTLEYQQVLANSSINSWFRMELTKCEIEFHKLTDRYTQTSVTARD</sequence>
<dbReference type="EMBL" id="JBHMEX010000023">
    <property type="protein sequence ID" value="MFB9063651.1"/>
    <property type="molecule type" value="Genomic_DNA"/>
</dbReference>
<evidence type="ECO:0000313" key="1">
    <source>
        <dbReference type="EMBL" id="MFB9063651.1"/>
    </source>
</evidence>
<accession>A0ABV5FKH3</accession>
<feature type="non-terminal residue" evidence="1">
    <location>
        <position position="77"/>
    </location>
</feature>